<protein>
    <submittedName>
        <fullName evidence="1">Uncharacterized protein</fullName>
    </submittedName>
</protein>
<dbReference type="EMBL" id="BOMI01000087">
    <property type="protein sequence ID" value="GID75914.1"/>
    <property type="molecule type" value="Genomic_DNA"/>
</dbReference>
<evidence type="ECO:0000313" key="2">
    <source>
        <dbReference type="Proteomes" id="UP000609879"/>
    </source>
</evidence>
<accession>A0ABQ3Y7E0</accession>
<evidence type="ECO:0000313" key="1">
    <source>
        <dbReference type="EMBL" id="GID75914.1"/>
    </source>
</evidence>
<sequence>MAVPRRAAAPSPAEAESIRYAEEVSVAATRAAATAARTRAEWEAAQRDVDAAWEAFEAADQAARRATRAAAYPLMSRRRKPGENAVRQRYLHHAATAACRNREISIAQLNDVLAHRGWNPRLHPVVQEFHLRHAIRAHRLAEYRAAQDHERALWETAEKAADALRSLRAEATIALARAATRPQPADEHWFADQWSTGEVPATA</sequence>
<keyword evidence="2" id="KW-1185">Reference proteome</keyword>
<proteinExistence type="predicted"/>
<organism evidence="1 2">
    <name type="scientific">Paractinoplanes deccanensis</name>
    <dbReference type="NCBI Taxonomy" id="113561"/>
    <lineage>
        <taxon>Bacteria</taxon>
        <taxon>Bacillati</taxon>
        <taxon>Actinomycetota</taxon>
        <taxon>Actinomycetes</taxon>
        <taxon>Micromonosporales</taxon>
        <taxon>Micromonosporaceae</taxon>
        <taxon>Paractinoplanes</taxon>
    </lineage>
</organism>
<name>A0ABQ3Y7E0_9ACTN</name>
<reference evidence="1 2" key="1">
    <citation type="submission" date="2021-01" db="EMBL/GenBank/DDBJ databases">
        <title>Whole genome shotgun sequence of Actinoplanes deccanensis NBRC 13994.</title>
        <authorList>
            <person name="Komaki H."/>
            <person name="Tamura T."/>
        </authorList>
    </citation>
    <scope>NUCLEOTIDE SEQUENCE [LARGE SCALE GENOMIC DNA]</scope>
    <source>
        <strain evidence="1 2">NBRC 13994</strain>
    </source>
</reference>
<comment type="caution">
    <text evidence="1">The sequence shown here is derived from an EMBL/GenBank/DDBJ whole genome shotgun (WGS) entry which is preliminary data.</text>
</comment>
<gene>
    <name evidence="1" type="ORF">Ade02nite_45550</name>
</gene>
<dbReference type="Proteomes" id="UP000609879">
    <property type="component" value="Unassembled WGS sequence"/>
</dbReference>